<proteinExistence type="predicted"/>
<feature type="transmembrane region" description="Helical" evidence="4">
    <location>
        <begin position="282"/>
        <end position="301"/>
    </location>
</feature>
<keyword evidence="1 4" id="KW-0812">Transmembrane</keyword>
<evidence type="ECO:0000256" key="4">
    <source>
        <dbReference type="SAM" id="Phobius"/>
    </source>
</evidence>
<dbReference type="Proteomes" id="UP000274097">
    <property type="component" value="Unassembled WGS sequence"/>
</dbReference>
<organism evidence="6 9">
    <name type="scientific">Teichococcus wenyumeiae</name>
    <dbReference type="NCBI Taxonomy" id="2478470"/>
    <lineage>
        <taxon>Bacteria</taxon>
        <taxon>Pseudomonadati</taxon>
        <taxon>Pseudomonadota</taxon>
        <taxon>Alphaproteobacteria</taxon>
        <taxon>Acetobacterales</taxon>
        <taxon>Roseomonadaceae</taxon>
        <taxon>Roseomonas</taxon>
    </lineage>
</organism>
<protein>
    <submittedName>
        <fullName evidence="6">MFS transporter</fullName>
    </submittedName>
</protein>
<dbReference type="InterPro" id="IPR020846">
    <property type="entry name" value="MFS_dom"/>
</dbReference>
<dbReference type="PANTHER" id="PTHR23521:SF3">
    <property type="entry name" value="MFS TRANSPORTER"/>
    <property type="match status" value="1"/>
</dbReference>
<feature type="transmembrane region" description="Helical" evidence="4">
    <location>
        <begin position="133"/>
        <end position="150"/>
    </location>
</feature>
<feature type="transmembrane region" description="Helical" evidence="4">
    <location>
        <begin position="103"/>
        <end position="121"/>
    </location>
</feature>
<dbReference type="OrthoDB" id="9781976at2"/>
<dbReference type="PANTHER" id="PTHR23521">
    <property type="entry name" value="TRANSPORTER MFS SUPERFAMILY"/>
    <property type="match status" value="1"/>
</dbReference>
<evidence type="ECO:0000256" key="3">
    <source>
        <dbReference type="ARBA" id="ARBA00023136"/>
    </source>
</evidence>
<reference evidence="6 9" key="1">
    <citation type="submission" date="2018-09" db="EMBL/GenBank/DDBJ databases">
        <title>Roseomonas sp. nov., isolated from feces of Tibetan antelopes in the Qinghai-Tibet plateau, China.</title>
        <authorList>
            <person name="Tian Z."/>
        </authorList>
    </citation>
    <scope>NUCLEOTIDE SEQUENCE [LARGE SCALE GENOMIC DNA]</scope>
    <source>
        <strain evidence="7 8">Z23</strain>
        <strain evidence="6 9">Z24</strain>
    </source>
</reference>
<dbReference type="AlphaFoldDB" id="A0A3A9J9Y8"/>
<evidence type="ECO:0000313" key="7">
    <source>
        <dbReference type="EMBL" id="RMI20685.1"/>
    </source>
</evidence>
<feature type="transmembrane region" description="Helical" evidence="4">
    <location>
        <begin position="253"/>
        <end position="275"/>
    </location>
</feature>
<feature type="transmembrane region" description="Helical" evidence="4">
    <location>
        <begin position="368"/>
        <end position="389"/>
    </location>
</feature>
<dbReference type="InterPro" id="IPR011701">
    <property type="entry name" value="MFS"/>
</dbReference>
<comment type="caution">
    <text evidence="6">The sequence shown here is derived from an EMBL/GenBank/DDBJ whole genome shotgun (WGS) entry which is preliminary data.</text>
</comment>
<evidence type="ECO:0000313" key="6">
    <source>
        <dbReference type="EMBL" id="RKK02341.1"/>
    </source>
</evidence>
<feature type="transmembrane region" description="Helical" evidence="4">
    <location>
        <begin position="307"/>
        <end position="331"/>
    </location>
</feature>
<dbReference type="GO" id="GO:0005886">
    <property type="term" value="C:plasma membrane"/>
    <property type="evidence" value="ECO:0007669"/>
    <property type="project" value="TreeGrafter"/>
</dbReference>
<dbReference type="Gene3D" id="1.20.1250.20">
    <property type="entry name" value="MFS general substrate transporter like domains"/>
    <property type="match status" value="2"/>
</dbReference>
<dbReference type="GO" id="GO:0022857">
    <property type="term" value="F:transmembrane transporter activity"/>
    <property type="evidence" value="ECO:0007669"/>
    <property type="project" value="InterPro"/>
</dbReference>
<feature type="transmembrane region" description="Helical" evidence="4">
    <location>
        <begin position="162"/>
        <end position="183"/>
    </location>
</feature>
<evidence type="ECO:0000259" key="5">
    <source>
        <dbReference type="PROSITE" id="PS50850"/>
    </source>
</evidence>
<dbReference type="EMBL" id="RFLX01000010">
    <property type="protein sequence ID" value="RMI20685.1"/>
    <property type="molecule type" value="Genomic_DNA"/>
</dbReference>
<dbReference type="EMBL" id="RAQU01000161">
    <property type="protein sequence ID" value="RKK02341.1"/>
    <property type="molecule type" value="Genomic_DNA"/>
</dbReference>
<evidence type="ECO:0000313" key="9">
    <source>
        <dbReference type="Proteomes" id="UP000278036"/>
    </source>
</evidence>
<evidence type="ECO:0000256" key="1">
    <source>
        <dbReference type="ARBA" id="ARBA00022692"/>
    </source>
</evidence>
<feature type="transmembrane region" description="Helical" evidence="4">
    <location>
        <begin position="343"/>
        <end position="362"/>
    </location>
</feature>
<sequence>MNGKATNLALITIAQVLALSLWFSGTAAGPGMAREAGIAVGSTFQALLTGAVQAGFVLGTLISAVLTLADRYDPRRFFITAALLGAAVNAAILVFPAGSAMAIAARFLTGAALAGVYPVGMKLAVGWADRGDTGLVIGILVGGLTLGSASPHLANALGGLDWRLTLTTASLAAVLGAGLIGLVKLGPRHAPAAPFKPAAALELWRNRGTRLTTLGYLGHMWELYAMWAWVGAYLAASFAAWRGGGGAASGGAAMATFAVVAAGTIGCVAAGLLADRLGRVRVTVWAMATSGACCLLAGPAFGLHPALTIGLCFVWGVAVIADSAQFSASVAELSDPRLTGTMLTVQNCLGFALTLVTIHLMPVLVGSIGWGGAFASLAIGPALGCIAMLRLGRSKAATRLASGRG</sequence>
<feature type="domain" description="Major facilitator superfamily (MFS) profile" evidence="5">
    <location>
        <begin position="1"/>
        <end position="396"/>
    </location>
</feature>
<keyword evidence="3 4" id="KW-0472">Membrane</keyword>
<gene>
    <name evidence="6" type="ORF">D6Z83_20265</name>
    <name evidence="7" type="ORF">EBE87_14580</name>
</gene>
<dbReference type="InParanoid" id="A0A3A9J9Y8"/>
<keyword evidence="2 4" id="KW-1133">Transmembrane helix</keyword>
<feature type="transmembrane region" description="Helical" evidence="4">
    <location>
        <begin position="77"/>
        <end position="97"/>
    </location>
</feature>
<dbReference type="Proteomes" id="UP000278036">
    <property type="component" value="Unassembled WGS sequence"/>
</dbReference>
<feature type="transmembrane region" description="Helical" evidence="4">
    <location>
        <begin position="44"/>
        <end position="65"/>
    </location>
</feature>
<accession>A0A3A9J9Y8</accession>
<keyword evidence="8" id="KW-1185">Reference proteome</keyword>
<dbReference type="InterPro" id="IPR036259">
    <property type="entry name" value="MFS_trans_sf"/>
</dbReference>
<dbReference type="Pfam" id="PF07690">
    <property type="entry name" value="MFS_1"/>
    <property type="match status" value="1"/>
</dbReference>
<evidence type="ECO:0000256" key="2">
    <source>
        <dbReference type="ARBA" id="ARBA00022989"/>
    </source>
</evidence>
<evidence type="ECO:0000313" key="8">
    <source>
        <dbReference type="Proteomes" id="UP000274097"/>
    </source>
</evidence>
<dbReference type="SUPFAM" id="SSF103473">
    <property type="entry name" value="MFS general substrate transporter"/>
    <property type="match status" value="1"/>
</dbReference>
<feature type="transmembrane region" description="Helical" evidence="4">
    <location>
        <begin position="223"/>
        <end position="241"/>
    </location>
</feature>
<dbReference type="PROSITE" id="PS50850">
    <property type="entry name" value="MFS"/>
    <property type="match status" value="1"/>
</dbReference>
<name>A0A3A9J9Y8_9PROT</name>
<dbReference type="RefSeq" id="WP_120640048.1">
    <property type="nucleotide sequence ID" value="NZ_RAQU01000161.1"/>
</dbReference>